<dbReference type="EMBL" id="CP065425">
    <property type="protein sequence ID" value="QQZ11061.1"/>
    <property type="molecule type" value="Genomic_DNA"/>
</dbReference>
<proteinExistence type="predicted"/>
<protein>
    <submittedName>
        <fullName evidence="1">YppE family protein</fullName>
    </submittedName>
</protein>
<reference evidence="1 2" key="1">
    <citation type="submission" date="2020-11" db="EMBL/GenBank/DDBJ databases">
        <title>Taxonomic evaluation of the Bacillus sporothermodurans group of bacteria based on whole genome sequences.</title>
        <authorList>
            <person name="Fiedler G."/>
            <person name="Herbstmann A.-D."/>
            <person name="Doll E."/>
            <person name="Wenning M."/>
            <person name="Brinks E."/>
            <person name="Kabisch J."/>
            <person name="Breitenwieser F."/>
            <person name="Lappann M."/>
            <person name="Boehnlein C."/>
            <person name="Franz C."/>
        </authorList>
    </citation>
    <scope>NUCLEOTIDE SEQUENCE [LARGE SCALE GENOMIC DNA]</scope>
    <source>
        <strain evidence="1 2">JCM 19841</strain>
    </source>
</reference>
<dbReference type="Gene3D" id="1.20.120.440">
    <property type="entry name" value="YppE-like"/>
    <property type="match status" value="1"/>
</dbReference>
<sequence>MVEDRLIELTKHLITLNEAAFHSYNSVRETGVQGDFFSEVKPFADEVKQMCDEWLPLATEWIKLVQPKHLHSIQLKNTSENLQMVSVKAFYPDASLKKFKEHVRSVDYVLNRLLDELMKD</sequence>
<accession>A0ABX7E651</accession>
<dbReference type="SUPFAM" id="SSF140415">
    <property type="entry name" value="YppE-like"/>
    <property type="match status" value="1"/>
</dbReference>
<keyword evidence="2" id="KW-1185">Reference proteome</keyword>
<organism evidence="1 2">
    <name type="scientific">Heyndrickxia vini</name>
    <dbReference type="NCBI Taxonomy" id="1476025"/>
    <lineage>
        <taxon>Bacteria</taxon>
        <taxon>Bacillati</taxon>
        <taxon>Bacillota</taxon>
        <taxon>Bacilli</taxon>
        <taxon>Bacillales</taxon>
        <taxon>Bacillaceae</taxon>
        <taxon>Heyndrickxia</taxon>
    </lineage>
</organism>
<dbReference type="Proteomes" id="UP000595691">
    <property type="component" value="Chromosome"/>
</dbReference>
<evidence type="ECO:0000313" key="1">
    <source>
        <dbReference type="EMBL" id="QQZ11061.1"/>
    </source>
</evidence>
<dbReference type="Pfam" id="PF08807">
    <property type="entry name" value="DUF1798"/>
    <property type="match status" value="1"/>
</dbReference>
<name>A0ABX7E651_9BACI</name>
<gene>
    <name evidence="1" type="ORF">I5776_09305</name>
</gene>
<evidence type="ECO:0000313" key="2">
    <source>
        <dbReference type="Proteomes" id="UP000595691"/>
    </source>
</evidence>
<dbReference type="InterPro" id="IPR023351">
    <property type="entry name" value="YppE-like_sf"/>
</dbReference>
<dbReference type="RefSeq" id="WP_202780338.1">
    <property type="nucleotide sequence ID" value="NZ_CP065425.1"/>
</dbReference>
<dbReference type="InterPro" id="IPR014913">
    <property type="entry name" value="YppE-like"/>
</dbReference>